<dbReference type="VEuPathDB" id="AmoebaDB:KM1_072870"/>
<dbReference type="VEuPathDB" id="AmoebaDB:EHI5A_013000"/>
<dbReference type="EMBL" id="BDEQ01000001">
    <property type="protein sequence ID" value="GAT93643.1"/>
    <property type="molecule type" value="Genomic_DNA"/>
</dbReference>
<evidence type="ECO:0000313" key="2">
    <source>
        <dbReference type="Proteomes" id="UP000078387"/>
    </source>
</evidence>
<comment type="caution">
    <text evidence="1">The sequence shown here is derived from an EMBL/GenBank/DDBJ whole genome shotgun (WGS) entry which is preliminary data.</text>
</comment>
<organism evidence="1 2">
    <name type="scientific">Entamoeba histolytica</name>
    <dbReference type="NCBI Taxonomy" id="5759"/>
    <lineage>
        <taxon>Eukaryota</taxon>
        <taxon>Amoebozoa</taxon>
        <taxon>Evosea</taxon>
        <taxon>Archamoebae</taxon>
        <taxon>Mastigamoebida</taxon>
        <taxon>Entamoebidae</taxon>
        <taxon>Entamoeba</taxon>
    </lineage>
</organism>
<dbReference type="Proteomes" id="UP000078387">
    <property type="component" value="Unassembled WGS sequence"/>
</dbReference>
<dbReference type="AlphaFoldDB" id="A0A175JJQ3"/>
<dbReference type="Pfam" id="PF04000">
    <property type="entry name" value="Sas10_Utp3"/>
    <property type="match status" value="1"/>
</dbReference>
<evidence type="ECO:0000313" key="1">
    <source>
        <dbReference type="EMBL" id="GAT93643.1"/>
    </source>
</evidence>
<name>A0A175JJQ3_ENTHI</name>
<proteinExistence type="predicted"/>
<dbReference type="InterPro" id="IPR007146">
    <property type="entry name" value="Sas10/Utp3/C1D"/>
</dbReference>
<accession>A0A175JJQ3</accession>
<sequence length="92" mass="10560">MSSLQLQTQLQSIQDVNKSVQSLKQKLAEFEKIDYNTLSSADKIKLNNAMAYSYATLYFSYCKLKDDQTNVRSAAKELERIRTALTKTKKTE</sequence>
<gene>
    <name evidence="1" type="ORF">CL6EHI_c00066</name>
</gene>
<reference evidence="1 2" key="1">
    <citation type="submission" date="2016-05" db="EMBL/GenBank/DDBJ databases">
        <title>First whole genome sequencing of Entamoeba histolytica HM1:IMSS-clone-6.</title>
        <authorList>
            <person name="Mukherjee Avik.K."/>
            <person name="Izumyama S."/>
            <person name="Nakada-Tsukui K."/>
            <person name="Nozaki T."/>
        </authorList>
    </citation>
    <scope>NUCLEOTIDE SEQUENCE [LARGE SCALE GENOMIC DNA]</scope>
    <source>
        <strain evidence="1 2">HM1:IMSS clone 6</strain>
    </source>
</reference>
<protein>
    <submittedName>
        <fullName evidence="1">Rho GTPase-activating protein</fullName>
    </submittedName>
</protein>